<dbReference type="AlphaFoldDB" id="A0A1S3I5U1"/>
<evidence type="ECO:0000256" key="20">
    <source>
        <dbReference type="SAM" id="Phobius"/>
    </source>
</evidence>
<dbReference type="GO" id="GO:0004578">
    <property type="term" value="F:chitobiosyldiphosphodolichol beta-mannosyltransferase activity"/>
    <property type="evidence" value="ECO:0007669"/>
    <property type="project" value="UniProtKB-EC"/>
</dbReference>
<evidence type="ECO:0000256" key="1">
    <source>
        <dbReference type="ARBA" id="ARBA00004389"/>
    </source>
</evidence>
<dbReference type="STRING" id="7574.A0A1S3I5U1"/>
<evidence type="ECO:0000256" key="9">
    <source>
        <dbReference type="ARBA" id="ARBA00022824"/>
    </source>
</evidence>
<comment type="subcellular location">
    <subcellularLocation>
        <location evidence="1">Endoplasmic reticulum membrane</location>
        <topology evidence="1">Single-pass membrane protein</topology>
    </subcellularLocation>
</comment>
<evidence type="ECO:0000256" key="14">
    <source>
        <dbReference type="ARBA" id="ARBA00031566"/>
    </source>
</evidence>
<evidence type="ECO:0000256" key="18">
    <source>
        <dbReference type="ARBA" id="ARBA00061237"/>
    </source>
</evidence>
<dbReference type="PANTHER" id="PTHR13036">
    <property type="entry name" value="BETA1,4 MANNOSYLTRANSFERASE"/>
    <property type="match status" value="1"/>
</dbReference>
<keyword evidence="10" id="KW-0735">Signal-anchor</keyword>
<dbReference type="FunCoup" id="A0A1S3I5U1">
    <property type="interactions" value="2945"/>
</dbReference>
<feature type="transmembrane region" description="Helical" evidence="20">
    <location>
        <begin position="111"/>
        <end position="129"/>
    </location>
</feature>
<dbReference type="OrthoDB" id="614844at2759"/>
<dbReference type="Proteomes" id="UP000085678">
    <property type="component" value="Unplaced"/>
</dbReference>
<evidence type="ECO:0000256" key="11">
    <source>
        <dbReference type="ARBA" id="ARBA00022989"/>
    </source>
</evidence>
<dbReference type="InterPro" id="IPR001296">
    <property type="entry name" value="Glyco_trans_1"/>
</dbReference>
<evidence type="ECO:0000256" key="15">
    <source>
        <dbReference type="ARBA" id="ARBA00033088"/>
    </source>
</evidence>
<gene>
    <name evidence="23" type="primary">LOC106161266</name>
</gene>
<protein>
    <recommendedName>
        <fullName evidence="4">Chitobiosyldiphosphodolichol beta-mannosyltransferase</fullName>
        <ecNumber evidence="3">2.4.1.142</ecNumber>
    </recommendedName>
    <alternativeName>
        <fullName evidence="19">Asparagine-linked glycosylation protein 1 homolog</fullName>
    </alternativeName>
    <alternativeName>
        <fullName evidence="14">Beta-1,4-mannosyltransferase</fullName>
    </alternativeName>
    <alternativeName>
        <fullName evidence="15">GDP-Man:GlcNAc2-PP-dolichol mannosyltransferase</fullName>
    </alternativeName>
    <alternativeName>
        <fullName evidence="13">GDP-mannose-dolichol diphosphochitobiose mannosyltransferase</fullName>
    </alternativeName>
</protein>
<evidence type="ECO:0000256" key="7">
    <source>
        <dbReference type="ARBA" id="ARBA00022679"/>
    </source>
</evidence>
<keyword evidence="12 20" id="KW-0472">Membrane</keyword>
<comment type="function">
    <text evidence="17">Mannosyltransferase that operates in the biosynthetic pathway of dolichol-linked oligosaccharides, the glycan precursors employed in protein asparagine (N)-glycosylation. The assembly of dolichol-linked oligosaccharides begins on the cytosolic side of the endoplasmic reticulum membrane and finishes in its lumen. The sequential addition of sugars to dolichol pyrophosphate produces dolichol-linked oligosaccharides containing fourteen sugars, including two GlcNAcs, nine mannoses and three glucoses. Once assembled, the oligosaccharide is transferred from the lipid to nascent proteins by oligosaccharyltransferases. Catalyzes, on the cytoplasmic face of the endoplasmic reticulum, the addition of the first mannose residues to the dolichol-linked oligosaccharide chain, to produce Man1GlcNAc(2)-PP-dolichol core oligosaccharide. Man1GlcNAc(2)-PP-dolichol is a substrate for ALG2, the following enzyme in the biosynthetic pathway.</text>
</comment>
<reference evidence="23" key="1">
    <citation type="submission" date="2025-08" db="UniProtKB">
        <authorList>
            <consortium name="RefSeq"/>
        </authorList>
    </citation>
    <scope>IDENTIFICATION</scope>
    <source>
        <tissue evidence="23">Gonads</tissue>
    </source>
</reference>
<dbReference type="Gene3D" id="3.40.50.2000">
    <property type="entry name" value="Glycogen Phosphorylase B"/>
    <property type="match status" value="1"/>
</dbReference>
<comment type="catalytic activity">
    <reaction evidence="16">
        <text>an N,N'-diacetylchitobiosyl-diphospho-di-trans,poly-cis-dolichol + GDP-alpha-D-mannose = a beta-D-Man-(1-&gt;4)-beta-D-GlcNAc-(1-&gt;4)-alpha-D-GlcNAc-diphospho-di-trans,poly-cis-dolichol + GDP + H(+)</text>
        <dbReference type="Rhea" id="RHEA:13865"/>
        <dbReference type="Rhea" id="RHEA-COMP:19510"/>
        <dbReference type="Rhea" id="RHEA-COMP:19511"/>
        <dbReference type="ChEBI" id="CHEBI:15378"/>
        <dbReference type="ChEBI" id="CHEBI:57269"/>
        <dbReference type="ChEBI" id="CHEBI:57527"/>
        <dbReference type="ChEBI" id="CHEBI:58189"/>
        <dbReference type="ChEBI" id="CHEBI:58472"/>
        <dbReference type="EC" id="2.4.1.142"/>
    </reaction>
    <physiologicalReaction direction="left-to-right" evidence="16">
        <dbReference type="Rhea" id="RHEA:13866"/>
    </physiologicalReaction>
</comment>
<accession>A0A1S3I5U1</accession>
<dbReference type="GeneID" id="106161266"/>
<keyword evidence="6" id="KW-0328">Glycosyltransferase</keyword>
<evidence type="ECO:0000259" key="21">
    <source>
        <dbReference type="Pfam" id="PF00534"/>
    </source>
</evidence>
<comment type="pathway">
    <text evidence="2">Protein modification; protein glycosylation.</text>
</comment>
<dbReference type="InterPro" id="IPR026051">
    <property type="entry name" value="ALG1-like"/>
</dbReference>
<evidence type="ECO:0000313" key="23">
    <source>
        <dbReference type="RefSeq" id="XP_013393622.1"/>
    </source>
</evidence>
<keyword evidence="9" id="KW-0256">Endoplasmic reticulum</keyword>
<dbReference type="RefSeq" id="XP_013393622.1">
    <property type="nucleotide sequence ID" value="XM_013538168.1"/>
</dbReference>
<dbReference type="SUPFAM" id="SSF53756">
    <property type="entry name" value="UDP-Glycosyltransferase/glycogen phosphorylase"/>
    <property type="match status" value="1"/>
</dbReference>
<dbReference type="FunFam" id="3.40.50.2000:FF:000096">
    <property type="entry name" value="ALG1, chitobiosyldiphosphodolichol beta-mannosyltransferase"/>
    <property type="match status" value="1"/>
</dbReference>
<evidence type="ECO:0000256" key="4">
    <source>
        <dbReference type="ARBA" id="ARBA00015841"/>
    </source>
</evidence>
<dbReference type="KEGG" id="lak:106161266"/>
<evidence type="ECO:0000256" key="6">
    <source>
        <dbReference type="ARBA" id="ARBA00022676"/>
    </source>
</evidence>
<evidence type="ECO:0000256" key="13">
    <source>
        <dbReference type="ARBA" id="ARBA00031434"/>
    </source>
</evidence>
<dbReference type="Pfam" id="PF00534">
    <property type="entry name" value="Glycos_transf_1"/>
    <property type="match status" value="1"/>
</dbReference>
<evidence type="ECO:0000313" key="22">
    <source>
        <dbReference type="Proteomes" id="UP000085678"/>
    </source>
</evidence>
<dbReference type="GO" id="GO:0005789">
    <property type="term" value="C:endoplasmic reticulum membrane"/>
    <property type="evidence" value="ECO:0007669"/>
    <property type="project" value="UniProtKB-SubCell"/>
</dbReference>
<evidence type="ECO:0000256" key="8">
    <source>
        <dbReference type="ARBA" id="ARBA00022692"/>
    </source>
</evidence>
<keyword evidence="11 20" id="KW-1133">Transmembrane helix</keyword>
<keyword evidence="5" id="KW-0597">Phosphoprotein</keyword>
<keyword evidence="8 20" id="KW-0812">Transmembrane</keyword>
<keyword evidence="7" id="KW-0808">Transferase</keyword>
<organism evidence="22 23">
    <name type="scientific">Lingula anatina</name>
    <name type="common">Brachiopod</name>
    <name type="synonym">Lingula unguis</name>
    <dbReference type="NCBI Taxonomy" id="7574"/>
    <lineage>
        <taxon>Eukaryota</taxon>
        <taxon>Metazoa</taxon>
        <taxon>Spiralia</taxon>
        <taxon>Lophotrochozoa</taxon>
        <taxon>Brachiopoda</taxon>
        <taxon>Linguliformea</taxon>
        <taxon>Lingulata</taxon>
        <taxon>Lingulida</taxon>
        <taxon>Linguloidea</taxon>
        <taxon>Lingulidae</taxon>
        <taxon>Lingula</taxon>
    </lineage>
</organism>
<sequence>MDMLEWTYMSFVHKLEKLLSPFLSISGSTSLPSDTFIVLMILFGIAVGVATLTLLMCVWNSMDPGQNRICIVVMGDIGRSPRMQYHALSFAKEKFHVDFIGFGDLPNLLNYMFKVLWQSVVLCLTVLMTKKSSHILLQNPPAIPTLAVLWVVCLYRDSRLIVDWHNYGYTILGLTLGSRHPLVRFSKWYEGFFGRLADGNICVTQAMREDLAEKWNIRAVTMYDRPPLIFQECDQEKKHELFSKLKNEYSVFKDSNGQSVFVEKMETGEILEKDDRPALLVSSTSWTEDEDFSLLLSALEKYDQAVQSNRNLTLPHIICAITGKGPLKEYYQGKIEEKNLKHVKICTPWLAAEDYPKLLGSADLGVCLHTSSSGLDLPMKVVDMFGCCLPVCAIHFKCLHELVKHEENGLIFHNEKELAEQLQELLADFPKTTKLKRFNKCLRDFQKLRWNETWKEQVWPLFR</sequence>
<evidence type="ECO:0000256" key="19">
    <source>
        <dbReference type="ARBA" id="ARBA00082785"/>
    </source>
</evidence>
<keyword evidence="22" id="KW-1185">Reference proteome</keyword>
<evidence type="ECO:0000256" key="10">
    <source>
        <dbReference type="ARBA" id="ARBA00022968"/>
    </source>
</evidence>
<evidence type="ECO:0000256" key="16">
    <source>
        <dbReference type="ARBA" id="ARBA00045071"/>
    </source>
</evidence>
<feature type="domain" description="Glycosyl transferase family 1" evidence="21">
    <location>
        <begin position="270"/>
        <end position="436"/>
    </location>
</feature>
<evidence type="ECO:0000256" key="3">
    <source>
        <dbReference type="ARBA" id="ARBA00012611"/>
    </source>
</evidence>
<evidence type="ECO:0000256" key="12">
    <source>
        <dbReference type="ARBA" id="ARBA00023136"/>
    </source>
</evidence>
<evidence type="ECO:0000256" key="5">
    <source>
        <dbReference type="ARBA" id="ARBA00022553"/>
    </source>
</evidence>
<evidence type="ECO:0000256" key="17">
    <source>
        <dbReference type="ARBA" id="ARBA00056362"/>
    </source>
</evidence>
<proteinExistence type="inferred from homology"/>
<name>A0A1S3I5U1_LINAN</name>
<feature type="transmembrane region" description="Helical" evidence="20">
    <location>
        <begin position="36"/>
        <end position="59"/>
    </location>
</feature>
<dbReference type="InParanoid" id="A0A1S3I5U1"/>
<evidence type="ECO:0000256" key="2">
    <source>
        <dbReference type="ARBA" id="ARBA00004922"/>
    </source>
</evidence>
<dbReference type="PANTHER" id="PTHR13036:SF0">
    <property type="entry name" value="CHITOBIOSYLDIPHOSPHODOLICHOL BETA-MANNOSYLTRANSFERASE"/>
    <property type="match status" value="1"/>
</dbReference>
<dbReference type="EC" id="2.4.1.142" evidence="3"/>
<comment type="similarity">
    <text evidence="18">Belongs to the glycosyltransferase group 1 family. Glycosyltransferase 33 subfamily.</text>
</comment>